<dbReference type="SUPFAM" id="SSF48264">
    <property type="entry name" value="Cytochrome P450"/>
    <property type="match status" value="1"/>
</dbReference>
<dbReference type="AlphaFoldDB" id="A0A8S1IPH2"/>
<keyword evidence="7 9" id="KW-0503">Monooxygenase</keyword>
<protein>
    <recommendedName>
        <fullName evidence="12">Cytochrome P450</fullName>
    </recommendedName>
</protein>
<evidence type="ECO:0000313" key="10">
    <source>
        <dbReference type="EMBL" id="CAD7695281.1"/>
    </source>
</evidence>
<keyword evidence="6 8" id="KW-0408">Iron</keyword>
<organism evidence="10 11">
    <name type="scientific">Ostreobium quekettii</name>
    <dbReference type="NCBI Taxonomy" id="121088"/>
    <lineage>
        <taxon>Eukaryota</taxon>
        <taxon>Viridiplantae</taxon>
        <taxon>Chlorophyta</taxon>
        <taxon>core chlorophytes</taxon>
        <taxon>Ulvophyceae</taxon>
        <taxon>TCBD clade</taxon>
        <taxon>Bryopsidales</taxon>
        <taxon>Ostreobineae</taxon>
        <taxon>Ostreobiaceae</taxon>
        <taxon>Ostreobium</taxon>
    </lineage>
</organism>
<dbReference type="PRINTS" id="PR00385">
    <property type="entry name" value="P450"/>
</dbReference>
<evidence type="ECO:0000256" key="5">
    <source>
        <dbReference type="ARBA" id="ARBA00023002"/>
    </source>
</evidence>
<evidence type="ECO:0000313" key="11">
    <source>
        <dbReference type="Proteomes" id="UP000708148"/>
    </source>
</evidence>
<dbReference type="Proteomes" id="UP000708148">
    <property type="component" value="Unassembled WGS sequence"/>
</dbReference>
<dbReference type="PANTHER" id="PTHR24286:SF24">
    <property type="entry name" value="LANOSTEROL 14-ALPHA DEMETHYLASE"/>
    <property type="match status" value="1"/>
</dbReference>
<evidence type="ECO:0000256" key="3">
    <source>
        <dbReference type="ARBA" id="ARBA00022617"/>
    </source>
</evidence>
<dbReference type="OrthoDB" id="3945418at2759"/>
<dbReference type="InterPro" id="IPR001128">
    <property type="entry name" value="Cyt_P450"/>
</dbReference>
<gene>
    <name evidence="10" type="ORF">OSTQU699_LOCUS642</name>
</gene>
<keyword evidence="11" id="KW-1185">Reference proteome</keyword>
<dbReference type="PANTHER" id="PTHR24286">
    <property type="entry name" value="CYTOCHROME P450 26"/>
    <property type="match status" value="1"/>
</dbReference>
<keyword evidence="4 8" id="KW-0479">Metal-binding</keyword>
<dbReference type="Gene3D" id="1.10.630.10">
    <property type="entry name" value="Cytochrome P450"/>
    <property type="match status" value="1"/>
</dbReference>
<evidence type="ECO:0000256" key="7">
    <source>
        <dbReference type="ARBA" id="ARBA00023033"/>
    </source>
</evidence>
<evidence type="ECO:0008006" key="12">
    <source>
        <dbReference type="Google" id="ProtNLM"/>
    </source>
</evidence>
<keyword evidence="3 8" id="KW-0349">Heme</keyword>
<comment type="caution">
    <text evidence="10">The sequence shown here is derived from an EMBL/GenBank/DDBJ whole genome shotgun (WGS) entry which is preliminary data.</text>
</comment>
<evidence type="ECO:0000256" key="1">
    <source>
        <dbReference type="ARBA" id="ARBA00001971"/>
    </source>
</evidence>
<proteinExistence type="inferred from homology"/>
<keyword evidence="5 9" id="KW-0560">Oxidoreductase</keyword>
<accession>A0A8S1IPH2</accession>
<dbReference type="PROSITE" id="PS00086">
    <property type="entry name" value="CYTOCHROME_P450"/>
    <property type="match status" value="1"/>
</dbReference>
<dbReference type="GO" id="GO:0016125">
    <property type="term" value="P:sterol metabolic process"/>
    <property type="evidence" value="ECO:0007669"/>
    <property type="project" value="TreeGrafter"/>
</dbReference>
<dbReference type="InterPro" id="IPR017972">
    <property type="entry name" value="Cyt_P450_CS"/>
</dbReference>
<sequence>MRERIPDLVKTADNWCSKWANKKTILATEELKRYTLDVTMNALLGMEFPLNGESLEDLYNKLHIFSTGVYSFGIDLPFTKFGRAMAARQEILDMISEGIYRFRRNPELKGCLRSLIDGRDEDGNGLTMPELLDNIVTIAYAGFESTALGMTTALLKMAQQPEVWEELKKEQERIIAKHGPEMTAEAIEDMEYTTAVYKEAVRIMPTLPGLFKVATKTFEINGYRIPKGWVVIPLTGTTAQHYDERWPGDANYCPNRYLTKAGREPVPELAFGLGPHSCIGRYLSILEAKILLATMARGFSYKIANPDQARVYAPLPFPEDGLAMIVDK</sequence>
<dbReference type="Pfam" id="PF00067">
    <property type="entry name" value="p450"/>
    <property type="match status" value="1"/>
</dbReference>
<reference evidence="10" key="1">
    <citation type="submission" date="2020-12" db="EMBL/GenBank/DDBJ databases">
        <authorList>
            <person name="Iha C."/>
        </authorList>
    </citation>
    <scope>NUCLEOTIDE SEQUENCE</scope>
</reference>
<evidence type="ECO:0000256" key="4">
    <source>
        <dbReference type="ARBA" id="ARBA00022723"/>
    </source>
</evidence>
<dbReference type="EMBL" id="CAJHUC010000329">
    <property type="protein sequence ID" value="CAD7695281.1"/>
    <property type="molecule type" value="Genomic_DNA"/>
</dbReference>
<dbReference type="InterPro" id="IPR002401">
    <property type="entry name" value="Cyt_P450_E_grp-I"/>
</dbReference>
<comment type="cofactor">
    <cofactor evidence="1 8">
        <name>heme</name>
        <dbReference type="ChEBI" id="CHEBI:30413"/>
    </cofactor>
</comment>
<dbReference type="PRINTS" id="PR00463">
    <property type="entry name" value="EP450I"/>
</dbReference>
<dbReference type="GO" id="GO:0016705">
    <property type="term" value="F:oxidoreductase activity, acting on paired donors, with incorporation or reduction of molecular oxygen"/>
    <property type="evidence" value="ECO:0007669"/>
    <property type="project" value="InterPro"/>
</dbReference>
<dbReference type="GO" id="GO:0004497">
    <property type="term" value="F:monooxygenase activity"/>
    <property type="evidence" value="ECO:0007669"/>
    <property type="project" value="UniProtKB-KW"/>
</dbReference>
<name>A0A8S1IPH2_9CHLO</name>
<evidence type="ECO:0000256" key="8">
    <source>
        <dbReference type="PIRSR" id="PIRSR602401-1"/>
    </source>
</evidence>
<feature type="binding site" description="axial binding residue" evidence="8">
    <location>
        <position position="278"/>
    </location>
    <ligand>
        <name>heme</name>
        <dbReference type="ChEBI" id="CHEBI:30413"/>
    </ligand>
    <ligandPart>
        <name>Fe</name>
        <dbReference type="ChEBI" id="CHEBI:18248"/>
    </ligandPart>
</feature>
<evidence type="ECO:0000256" key="9">
    <source>
        <dbReference type="RuleBase" id="RU000461"/>
    </source>
</evidence>
<dbReference type="GO" id="GO:0020037">
    <property type="term" value="F:heme binding"/>
    <property type="evidence" value="ECO:0007669"/>
    <property type="project" value="InterPro"/>
</dbReference>
<evidence type="ECO:0000256" key="6">
    <source>
        <dbReference type="ARBA" id="ARBA00023004"/>
    </source>
</evidence>
<evidence type="ECO:0000256" key="2">
    <source>
        <dbReference type="ARBA" id="ARBA00010617"/>
    </source>
</evidence>
<dbReference type="InterPro" id="IPR036396">
    <property type="entry name" value="Cyt_P450_sf"/>
</dbReference>
<comment type="similarity">
    <text evidence="2 9">Belongs to the cytochrome P450 family.</text>
</comment>
<dbReference type="GO" id="GO:0005506">
    <property type="term" value="F:iron ion binding"/>
    <property type="evidence" value="ECO:0007669"/>
    <property type="project" value="InterPro"/>
</dbReference>